<evidence type="ECO:0000256" key="1">
    <source>
        <dbReference type="ARBA" id="ARBA00022737"/>
    </source>
</evidence>
<accession>A0A835MAZ8</accession>
<dbReference type="OrthoDB" id="9990610at2759"/>
<comment type="caution">
    <text evidence="3">The sequence shown here is derived from an EMBL/GenBank/DDBJ whole genome shotgun (WGS) entry which is preliminary data.</text>
</comment>
<gene>
    <name evidence="3" type="ORF">IFM89_011099</name>
</gene>
<sequence>MSGTICCWNLQHYEKVGDLSSAKKLFADIPERDVVACNAMISALGMHGYVKEVRELFDQMREKTSSSWNTMISCYCKLGDVESARMIFDSNPVKNVISWNAMIDGYSENAKPTIETTVSLLSACAHLGALDMGYWIHGYIRRQKLKADVYLGNAFVDNASPDRE</sequence>
<keyword evidence="1" id="KW-0677">Repeat</keyword>
<dbReference type="NCBIfam" id="TIGR00756">
    <property type="entry name" value="PPR"/>
    <property type="match status" value="2"/>
</dbReference>
<dbReference type="InterPro" id="IPR046960">
    <property type="entry name" value="PPR_At4g14850-like_plant"/>
</dbReference>
<dbReference type="Proteomes" id="UP000631114">
    <property type="component" value="Unassembled WGS sequence"/>
</dbReference>
<dbReference type="Gene3D" id="1.25.40.10">
    <property type="entry name" value="Tetratricopeptide repeat domain"/>
    <property type="match status" value="1"/>
</dbReference>
<dbReference type="InterPro" id="IPR011990">
    <property type="entry name" value="TPR-like_helical_dom_sf"/>
</dbReference>
<name>A0A835MAZ8_9MAGN</name>
<reference evidence="3 4" key="1">
    <citation type="submission" date="2020-10" db="EMBL/GenBank/DDBJ databases">
        <title>The Coptis chinensis genome and diversification of protoberbering-type alkaloids.</title>
        <authorList>
            <person name="Wang B."/>
            <person name="Shu S."/>
            <person name="Song C."/>
            <person name="Liu Y."/>
        </authorList>
    </citation>
    <scope>NUCLEOTIDE SEQUENCE [LARGE SCALE GENOMIC DNA]</scope>
    <source>
        <strain evidence="3">HL-2020</strain>
        <tissue evidence="3">Leaf</tissue>
    </source>
</reference>
<evidence type="ECO:0008006" key="5">
    <source>
        <dbReference type="Google" id="ProtNLM"/>
    </source>
</evidence>
<dbReference type="PANTHER" id="PTHR47926">
    <property type="entry name" value="PENTATRICOPEPTIDE REPEAT-CONTAINING PROTEIN"/>
    <property type="match status" value="1"/>
</dbReference>
<dbReference type="AlphaFoldDB" id="A0A835MAZ8"/>
<proteinExistence type="predicted"/>
<dbReference type="InterPro" id="IPR002885">
    <property type="entry name" value="PPR_rpt"/>
</dbReference>
<dbReference type="Pfam" id="PF01535">
    <property type="entry name" value="PPR"/>
    <property type="match status" value="3"/>
</dbReference>
<dbReference type="PROSITE" id="PS51375">
    <property type="entry name" value="PPR"/>
    <property type="match status" value="1"/>
</dbReference>
<keyword evidence="4" id="KW-1185">Reference proteome</keyword>
<feature type="repeat" description="PPR" evidence="2">
    <location>
        <begin position="33"/>
        <end position="67"/>
    </location>
</feature>
<evidence type="ECO:0000313" key="4">
    <source>
        <dbReference type="Proteomes" id="UP000631114"/>
    </source>
</evidence>
<dbReference type="EMBL" id="JADFTS010000002">
    <property type="protein sequence ID" value="KAF9620364.1"/>
    <property type="molecule type" value="Genomic_DNA"/>
</dbReference>
<organism evidence="3 4">
    <name type="scientific">Coptis chinensis</name>
    <dbReference type="NCBI Taxonomy" id="261450"/>
    <lineage>
        <taxon>Eukaryota</taxon>
        <taxon>Viridiplantae</taxon>
        <taxon>Streptophyta</taxon>
        <taxon>Embryophyta</taxon>
        <taxon>Tracheophyta</taxon>
        <taxon>Spermatophyta</taxon>
        <taxon>Magnoliopsida</taxon>
        <taxon>Ranunculales</taxon>
        <taxon>Ranunculaceae</taxon>
        <taxon>Coptidoideae</taxon>
        <taxon>Coptis</taxon>
    </lineage>
</organism>
<protein>
    <recommendedName>
        <fullName evidence="5">Pentatricopeptide repeat-containing protein</fullName>
    </recommendedName>
</protein>
<dbReference type="GO" id="GO:0009451">
    <property type="term" value="P:RNA modification"/>
    <property type="evidence" value="ECO:0007669"/>
    <property type="project" value="InterPro"/>
</dbReference>
<dbReference type="GO" id="GO:0003723">
    <property type="term" value="F:RNA binding"/>
    <property type="evidence" value="ECO:0007669"/>
    <property type="project" value="InterPro"/>
</dbReference>
<evidence type="ECO:0000256" key="2">
    <source>
        <dbReference type="PROSITE-ProRule" id="PRU00708"/>
    </source>
</evidence>
<evidence type="ECO:0000313" key="3">
    <source>
        <dbReference type="EMBL" id="KAF9620364.1"/>
    </source>
</evidence>